<dbReference type="AlphaFoldDB" id="A0A2T2N6J9"/>
<organism evidence="2 3">
    <name type="scientific">Corynespora cassiicola Philippines</name>
    <dbReference type="NCBI Taxonomy" id="1448308"/>
    <lineage>
        <taxon>Eukaryota</taxon>
        <taxon>Fungi</taxon>
        <taxon>Dikarya</taxon>
        <taxon>Ascomycota</taxon>
        <taxon>Pezizomycotina</taxon>
        <taxon>Dothideomycetes</taxon>
        <taxon>Pleosporomycetidae</taxon>
        <taxon>Pleosporales</taxon>
        <taxon>Corynesporascaceae</taxon>
        <taxon>Corynespora</taxon>
    </lineage>
</organism>
<evidence type="ECO:0000313" key="2">
    <source>
        <dbReference type="EMBL" id="PSN61029.1"/>
    </source>
</evidence>
<proteinExistence type="predicted"/>
<protein>
    <submittedName>
        <fullName evidence="2">Uncharacterized protein</fullName>
    </submittedName>
</protein>
<reference evidence="2 3" key="1">
    <citation type="journal article" date="2018" name="Front. Microbiol.">
        <title>Genome-Wide Analysis of Corynespora cassiicola Leaf Fall Disease Putative Effectors.</title>
        <authorList>
            <person name="Lopez D."/>
            <person name="Ribeiro S."/>
            <person name="Label P."/>
            <person name="Fumanal B."/>
            <person name="Venisse J.S."/>
            <person name="Kohler A."/>
            <person name="de Oliveira R.R."/>
            <person name="Labutti K."/>
            <person name="Lipzen A."/>
            <person name="Lail K."/>
            <person name="Bauer D."/>
            <person name="Ohm R.A."/>
            <person name="Barry K.W."/>
            <person name="Spatafora J."/>
            <person name="Grigoriev I.V."/>
            <person name="Martin F.M."/>
            <person name="Pujade-Renaud V."/>
        </authorList>
    </citation>
    <scope>NUCLEOTIDE SEQUENCE [LARGE SCALE GENOMIC DNA]</scope>
    <source>
        <strain evidence="2 3">Philippines</strain>
    </source>
</reference>
<evidence type="ECO:0000313" key="3">
    <source>
        <dbReference type="Proteomes" id="UP000240883"/>
    </source>
</evidence>
<dbReference type="Proteomes" id="UP000240883">
    <property type="component" value="Unassembled WGS sequence"/>
</dbReference>
<accession>A0A2T2N6J9</accession>
<dbReference type="EMBL" id="KZ678146">
    <property type="protein sequence ID" value="PSN61029.1"/>
    <property type="molecule type" value="Genomic_DNA"/>
</dbReference>
<sequence length="155" mass="16639">MVSRAECTKPSFLMKSDVRSSVQVDSGRGISACGIAHAAPQLSHAASCSHASCIIVAREGLSVMCLAASTDATMIIILAFLSKMRAGILPWSQTPWPTRSASLGWSYPPPPLPSHPASRGRCDHQTSLVCVNRQVLLVQYAFDTAADRRAREFLA</sequence>
<feature type="transmembrane region" description="Helical" evidence="1">
    <location>
        <begin position="61"/>
        <end position="81"/>
    </location>
</feature>
<evidence type="ECO:0000256" key="1">
    <source>
        <dbReference type="SAM" id="Phobius"/>
    </source>
</evidence>
<gene>
    <name evidence="2" type="ORF">BS50DRAFT_162981</name>
</gene>
<name>A0A2T2N6J9_CORCC</name>
<keyword evidence="3" id="KW-1185">Reference proteome</keyword>
<keyword evidence="1" id="KW-0812">Transmembrane</keyword>
<keyword evidence="1" id="KW-0472">Membrane</keyword>
<keyword evidence="1" id="KW-1133">Transmembrane helix</keyword>